<accession>A0A9W8GWV6</accession>
<dbReference type="EMBL" id="JANBUH010000589">
    <property type="protein sequence ID" value="KAJ2750294.1"/>
    <property type="molecule type" value="Genomic_DNA"/>
</dbReference>
<reference evidence="2" key="1">
    <citation type="submission" date="2022-07" db="EMBL/GenBank/DDBJ databases">
        <title>Phylogenomic reconstructions and comparative analyses of Kickxellomycotina fungi.</title>
        <authorList>
            <person name="Reynolds N.K."/>
            <person name="Stajich J.E."/>
            <person name="Barry K."/>
            <person name="Grigoriev I.V."/>
            <person name="Crous P."/>
            <person name="Smith M.E."/>
        </authorList>
    </citation>
    <scope>NUCLEOTIDE SEQUENCE</scope>
    <source>
        <strain evidence="2">BCRC 34297</strain>
    </source>
</reference>
<feature type="region of interest" description="Disordered" evidence="1">
    <location>
        <begin position="1"/>
        <end position="33"/>
    </location>
</feature>
<comment type="caution">
    <text evidence="2">The sequence shown here is derived from an EMBL/GenBank/DDBJ whole genome shotgun (WGS) entry which is preliminary data.</text>
</comment>
<dbReference type="OrthoDB" id="5570571at2759"/>
<protein>
    <submittedName>
        <fullName evidence="2">Uncharacterized protein</fullName>
    </submittedName>
</protein>
<sequence length="144" mass="16254">MAKRGGDISVESESSERKRLRNEGPASLEWTTPHVSEDRQCADAVANLLQANQFEPVPRCMDVAVQLVQGLKQLQLFNTPYARQSFDDLYGSILDYVGKVIDQIKQIDAATRILDNSDDSTLEMFSGVYQYLIEVIARHTESTW</sequence>
<gene>
    <name evidence="2" type="ORF">GGI19_005190</name>
</gene>
<keyword evidence="3" id="KW-1185">Reference proteome</keyword>
<organism evidence="2 3">
    <name type="scientific">Coemansia pectinata</name>
    <dbReference type="NCBI Taxonomy" id="1052879"/>
    <lineage>
        <taxon>Eukaryota</taxon>
        <taxon>Fungi</taxon>
        <taxon>Fungi incertae sedis</taxon>
        <taxon>Zoopagomycota</taxon>
        <taxon>Kickxellomycotina</taxon>
        <taxon>Kickxellomycetes</taxon>
        <taxon>Kickxellales</taxon>
        <taxon>Kickxellaceae</taxon>
        <taxon>Coemansia</taxon>
    </lineage>
</organism>
<evidence type="ECO:0000313" key="2">
    <source>
        <dbReference type="EMBL" id="KAJ2750294.1"/>
    </source>
</evidence>
<dbReference type="Proteomes" id="UP001140011">
    <property type="component" value="Unassembled WGS sequence"/>
</dbReference>
<name>A0A9W8GWV6_9FUNG</name>
<proteinExistence type="predicted"/>
<evidence type="ECO:0000256" key="1">
    <source>
        <dbReference type="SAM" id="MobiDB-lite"/>
    </source>
</evidence>
<evidence type="ECO:0000313" key="3">
    <source>
        <dbReference type="Proteomes" id="UP001140011"/>
    </source>
</evidence>
<dbReference type="AlphaFoldDB" id="A0A9W8GWV6"/>